<organism evidence="6 7">
    <name type="scientific">Georgenia daeguensis</name>
    <dbReference type="NCBI Taxonomy" id="908355"/>
    <lineage>
        <taxon>Bacteria</taxon>
        <taxon>Bacillati</taxon>
        <taxon>Actinomycetota</taxon>
        <taxon>Actinomycetes</taxon>
        <taxon>Micrococcales</taxon>
        <taxon>Bogoriellaceae</taxon>
        <taxon>Georgenia</taxon>
    </lineage>
</organism>
<evidence type="ECO:0000256" key="3">
    <source>
        <dbReference type="PROSITE-ProRule" id="PRU01248"/>
    </source>
</evidence>
<name>A0ABP8EYR2_9MICO</name>
<dbReference type="Gene3D" id="1.10.443.10">
    <property type="entry name" value="Intergrase catalytic core"/>
    <property type="match status" value="1"/>
</dbReference>
<accession>A0ABP8EYR2</accession>
<evidence type="ECO:0008006" key="8">
    <source>
        <dbReference type="Google" id="ProtNLM"/>
    </source>
</evidence>
<evidence type="ECO:0000256" key="2">
    <source>
        <dbReference type="ARBA" id="ARBA00023172"/>
    </source>
</evidence>
<dbReference type="CDD" id="cd00397">
    <property type="entry name" value="DNA_BRE_C"/>
    <property type="match status" value="1"/>
</dbReference>
<evidence type="ECO:0000313" key="6">
    <source>
        <dbReference type="EMBL" id="GAA4289130.1"/>
    </source>
</evidence>
<protein>
    <recommendedName>
        <fullName evidence="8">Tyrosine-type recombinase/integrase</fullName>
    </recommendedName>
</protein>
<evidence type="ECO:0000313" key="7">
    <source>
        <dbReference type="Proteomes" id="UP001499841"/>
    </source>
</evidence>
<dbReference type="Proteomes" id="UP001499841">
    <property type="component" value="Unassembled WGS sequence"/>
</dbReference>
<sequence>MDAVPGRVPAVLSDASVGLFRADERVFEAMLAGWRTQMLARGLTTHTIKGRCGVLERFQRFAGTFPWQWHPADLEDFLAERRSGDRPISLTTLRADANAVAAFCTYLTQPVYGWAPFCEQTFGDVPSQISFEWNTPRHTAEDAVPPGRRAFTRAELQRLFDHVDDLVDREHAAGSKRWLPALRDSIAFKVCYAYGLRRRELTMLDLHDFGPNPHVSDFGQFGAVQIRWAKGTAGSGPRRRTVLTVPEFDWVVPLLQFWTGPEGRGRFPTADRSSALWPSERGDRVRLGSLGDAFSRLREEVGLPKELGLHCLRHSYVTHLVEAGYDPAFIQTQVGHSHASTTGLYTSVSADFKQRAVQQMIARRIANPKEDPDA</sequence>
<dbReference type="PROSITE" id="PS51898">
    <property type="entry name" value="TYR_RECOMBINASE"/>
    <property type="match status" value="1"/>
</dbReference>
<dbReference type="PROSITE" id="PS51900">
    <property type="entry name" value="CB"/>
    <property type="match status" value="1"/>
</dbReference>
<keyword evidence="7" id="KW-1185">Reference proteome</keyword>
<comment type="caution">
    <text evidence="6">The sequence shown here is derived from an EMBL/GenBank/DDBJ whole genome shotgun (WGS) entry which is preliminary data.</text>
</comment>
<dbReference type="PANTHER" id="PTHR30349">
    <property type="entry name" value="PHAGE INTEGRASE-RELATED"/>
    <property type="match status" value="1"/>
</dbReference>
<dbReference type="InterPro" id="IPR044068">
    <property type="entry name" value="CB"/>
</dbReference>
<proteinExistence type="predicted"/>
<evidence type="ECO:0000256" key="1">
    <source>
        <dbReference type="ARBA" id="ARBA00023125"/>
    </source>
</evidence>
<dbReference type="InterPro" id="IPR011010">
    <property type="entry name" value="DNA_brk_join_enz"/>
</dbReference>
<evidence type="ECO:0000259" key="5">
    <source>
        <dbReference type="PROSITE" id="PS51900"/>
    </source>
</evidence>
<dbReference type="EMBL" id="BAABBA010000022">
    <property type="protein sequence ID" value="GAA4289130.1"/>
    <property type="molecule type" value="Genomic_DNA"/>
</dbReference>
<dbReference type="PANTHER" id="PTHR30349:SF64">
    <property type="entry name" value="PROPHAGE INTEGRASE INTD-RELATED"/>
    <property type="match status" value="1"/>
</dbReference>
<dbReference type="SUPFAM" id="SSF56349">
    <property type="entry name" value="DNA breaking-rejoining enzymes"/>
    <property type="match status" value="1"/>
</dbReference>
<gene>
    <name evidence="6" type="ORF">GCM10022262_34910</name>
</gene>
<dbReference type="Pfam" id="PF00589">
    <property type="entry name" value="Phage_integrase"/>
    <property type="match status" value="1"/>
</dbReference>
<evidence type="ECO:0000259" key="4">
    <source>
        <dbReference type="PROSITE" id="PS51898"/>
    </source>
</evidence>
<dbReference type="InterPro" id="IPR002104">
    <property type="entry name" value="Integrase_catalytic"/>
</dbReference>
<dbReference type="RefSeq" id="WP_345044019.1">
    <property type="nucleotide sequence ID" value="NZ_BAABBA010000022.1"/>
</dbReference>
<keyword evidence="1 3" id="KW-0238">DNA-binding</keyword>
<dbReference type="InterPro" id="IPR050090">
    <property type="entry name" value="Tyrosine_recombinase_XerCD"/>
</dbReference>
<keyword evidence="2" id="KW-0233">DNA recombination</keyword>
<feature type="domain" description="Core-binding (CB)" evidence="5">
    <location>
        <begin position="25"/>
        <end position="108"/>
    </location>
</feature>
<reference evidence="7" key="1">
    <citation type="journal article" date="2019" name="Int. J. Syst. Evol. Microbiol.">
        <title>The Global Catalogue of Microorganisms (GCM) 10K type strain sequencing project: providing services to taxonomists for standard genome sequencing and annotation.</title>
        <authorList>
            <consortium name="The Broad Institute Genomics Platform"/>
            <consortium name="The Broad Institute Genome Sequencing Center for Infectious Disease"/>
            <person name="Wu L."/>
            <person name="Ma J."/>
        </authorList>
    </citation>
    <scope>NUCLEOTIDE SEQUENCE [LARGE SCALE GENOMIC DNA]</scope>
    <source>
        <strain evidence="7">JCM 17459</strain>
    </source>
</reference>
<feature type="domain" description="Tyr recombinase" evidence="4">
    <location>
        <begin position="146"/>
        <end position="358"/>
    </location>
</feature>
<dbReference type="InterPro" id="IPR013762">
    <property type="entry name" value="Integrase-like_cat_sf"/>
</dbReference>